<dbReference type="SUPFAM" id="SSF52440">
    <property type="entry name" value="PreATP-grasp domain"/>
    <property type="match status" value="1"/>
</dbReference>
<evidence type="ECO:0000256" key="4">
    <source>
        <dbReference type="ARBA" id="ARBA00013263"/>
    </source>
</evidence>
<dbReference type="FunFam" id="3.30.470.20:FF:000028">
    <property type="entry name" value="Methylcrotonoyl-CoA carboxylase subunit alpha, mitochondrial"/>
    <property type="match status" value="1"/>
</dbReference>
<organism evidence="19 20">
    <name type="scientific">Domibacillus aminovorans</name>
    <dbReference type="NCBI Taxonomy" id="29332"/>
    <lineage>
        <taxon>Bacteria</taxon>
        <taxon>Bacillati</taxon>
        <taxon>Bacillota</taxon>
        <taxon>Bacilli</taxon>
        <taxon>Bacillales</taxon>
        <taxon>Bacillaceae</taxon>
        <taxon>Domibacillus</taxon>
    </lineage>
</organism>
<dbReference type="GO" id="GO:2001295">
    <property type="term" value="P:malonyl-CoA biosynthetic process"/>
    <property type="evidence" value="ECO:0007669"/>
    <property type="project" value="UniProtKB-UniPathway"/>
</dbReference>
<dbReference type="PROSITE" id="PS50975">
    <property type="entry name" value="ATP_GRASP"/>
    <property type="match status" value="1"/>
</dbReference>
<dbReference type="InterPro" id="IPR005482">
    <property type="entry name" value="Biotin_COase_C"/>
</dbReference>
<dbReference type="OrthoDB" id="9807469at2"/>
<dbReference type="Pfam" id="PF00289">
    <property type="entry name" value="Biotin_carb_N"/>
    <property type="match status" value="1"/>
</dbReference>
<evidence type="ECO:0000256" key="14">
    <source>
        <dbReference type="ARBA" id="ARBA00048600"/>
    </source>
</evidence>
<dbReference type="Gene3D" id="3.30.470.20">
    <property type="entry name" value="ATP-grasp fold, B domain"/>
    <property type="match status" value="1"/>
</dbReference>
<keyword evidence="12 16" id="KW-0275">Fatty acid biosynthesis</keyword>
<dbReference type="Pfam" id="PF02786">
    <property type="entry name" value="CPSase_L_D2"/>
    <property type="match status" value="1"/>
</dbReference>
<dbReference type="UniPathway" id="UPA00655">
    <property type="reaction ID" value="UER00711"/>
</dbReference>
<evidence type="ECO:0000256" key="6">
    <source>
        <dbReference type="ARBA" id="ARBA00022598"/>
    </source>
</evidence>
<evidence type="ECO:0000313" key="20">
    <source>
        <dbReference type="Proteomes" id="UP000077271"/>
    </source>
</evidence>
<evidence type="ECO:0000259" key="17">
    <source>
        <dbReference type="PROSITE" id="PS50975"/>
    </source>
</evidence>
<evidence type="ECO:0000256" key="13">
    <source>
        <dbReference type="ARBA" id="ARBA00023267"/>
    </source>
</evidence>
<dbReference type="InterPro" id="IPR016185">
    <property type="entry name" value="PreATP-grasp_dom_sf"/>
</dbReference>
<accession>A0A177KRL7</accession>
<evidence type="ECO:0000256" key="11">
    <source>
        <dbReference type="ARBA" id="ARBA00022842"/>
    </source>
</evidence>
<dbReference type="GO" id="GO:0004075">
    <property type="term" value="F:biotin carboxylase activity"/>
    <property type="evidence" value="ECO:0007669"/>
    <property type="project" value="UniProtKB-EC"/>
</dbReference>
<feature type="domain" description="Biotin carboxylation" evidence="18">
    <location>
        <begin position="1"/>
        <end position="447"/>
    </location>
</feature>
<sequence length="452" mass="49807">MIKKVLIANRGEIAVRIIRACKELNIETVAVFSEADRDALHVQIADEAYCIGPTASKDSYLNFTNIVSVAKLTEADAIHPGYGFLAENADFAELCRECNIIFIGPTPEAITQMGTKDVARDTMEKAGVPIVPGSDGIIQDIEEGLETAKQIGYPVIIKATAGGGGKGIRVARDPGELEKGINMTQQEAATAFGNPGVYLEKFIEDFRHVEIQVLADMHGNVIHLGERDCTIQRRMQKLLEETPSPALDEKTRASMGEAAVKAAKAVDYTGAGTVEFIYDVNQSTFYFMEMNTRIQVEHPVTEMVTGVDLIKEQIYVASGKELSLTQEEVTFDGWAIECRINAENPEKNFMPSPGRVEGYLPPGGYGVRIDSAVYPGYVIPPYYDSMVAKVIVHGKTREEAIARMKRALSEFVIDGVYTTIPFHQKLLEHDVFIGGEFNTKFLETYDVMKSQS</sequence>
<keyword evidence="10 15" id="KW-0067">ATP-binding</keyword>
<evidence type="ECO:0000256" key="10">
    <source>
        <dbReference type="ARBA" id="ARBA00022840"/>
    </source>
</evidence>
<dbReference type="PANTHER" id="PTHR48095:SF2">
    <property type="entry name" value="BIOTIN CARBOXYLASE, CHLOROPLASTIC"/>
    <property type="match status" value="1"/>
</dbReference>
<evidence type="ECO:0000256" key="1">
    <source>
        <dbReference type="ARBA" id="ARBA00003761"/>
    </source>
</evidence>
<dbReference type="NCBIfam" id="TIGR00514">
    <property type="entry name" value="accC"/>
    <property type="match status" value="1"/>
</dbReference>
<evidence type="ECO:0000256" key="5">
    <source>
        <dbReference type="ARBA" id="ARBA00022516"/>
    </source>
</evidence>
<keyword evidence="5 16" id="KW-0444">Lipid biosynthesis</keyword>
<dbReference type="PROSITE" id="PS00867">
    <property type="entry name" value="CPSASE_2"/>
    <property type="match status" value="1"/>
</dbReference>
<dbReference type="PANTHER" id="PTHR48095">
    <property type="entry name" value="PYRUVATE CARBOXYLASE SUBUNIT A"/>
    <property type="match status" value="1"/>
</dbReference>
<keyword evidence="13 16" id="KW-0092">Biotin</keyword>
<feature type="domain" description="ATP-grasp" evidence="17">
    <location>
        <begin position="120"/>
        <end position="318"/>
    </location>
</feature>
<keyword evidence="16" id="KW-0443">Lipid metabolism</keyword>
<keyword evidence="11" id="KW-0460">Magnesium</keyword>
<protein>
    <recommendedName>
        <fullName evidence="4 16">Biotin carboxylase</fullName>
        <ecNumber evidence="4 16">6.3.4.14</ecNumber>
    </recommendedName>
    <alternativeName>
        <fullName evidence="16">Acetyl-coenzyme A carboxylase biotin carboxylase subunit A</fullName>
    </alternativeName>
</protein>
<evidence type="ECO:0000256" key="3">
    <source>
        <dbReference type="ARBA" id="ARBA00011750"/>
    </source>
</evidence>
<dbReference type="InterPro" id="IPR005479">
    <property type="entry name" value="CPAse_ATP-bd"/>
</dbReference>
<dbReference type="SMART" id="SM00878">
    <property type="entry name" value="Biotin_carb_C"/>
    <property type="match status" value="1"/>
</dbReference>
<evidence type="ECO:0000256" key="7">
    <source>
        <dbReference type="ARBA" id="ARBA00022723"/>
    </source>
</evidence>
<dbReference type="EC" id="6.3.4.14" evidence="4 16"/>
<evidence type="ECO:0000256" key="2">
    <source>
        <dbReference type="ARBA" id="ARBA00004956"/>
    </source>
</evidence>
<gene>
    <name evidence="19" type="ORF">AWH48_04725</name>
</gene>
<dbReference type="NCBIfam" id="NF006367">
    <property type="entry name" value="PRK08591.1"/>
    <property type="match status" value="1"/>
</dbReference>
<dbReference type="InterPro" id="IPR004549">
    <property type="entry name" value="Acetyl_CoA_COase_biotin_COase"/>
</dbReference>
<reference evidence="19 20" key="1">
    <citation type="submission" date="2016-01" db="EMBL/GenBank/DDBJ databases">
        <title>Investigation of taxonomic status of Bacillus aminovorans.</title>
        <authorList>
            <person name="Verma A."/>
            <person name="Pal Y."/>
            <person name="Krishnamurthi S."/>
        </authorList>
    </citation>
    <scope>NUCLEOTIDE SEQUENCE [LARGE SCALE GENOMIC DNA]</scope>
    <source>
        <strain evidence="19 20">DSM 4337</strain>
    </source>
</reference>
<evidence type="ECO:0000259" key="18">
    <source>
        <dbReference type="PROSITE" id="PS50979"/>
    </source>
</evidence>
<comment type="function">
    <text evidence="1 16">This protein is a component of the acetyl coenzyme A carboxylase complex; first, biotin carboxylase catalyzes the carboxylation of the carrier protein and then the transcarboxylase transfers the carboxyl group to form malonyl-CoA.</text>
</comment>
<dbReference type="GO" id="GO:0005524">
    <property type="term" value="F:ATP binding"/>
    <property type="evidence" value="ECO:0007669"/>
    <property type="project" value="UniProtKB-UniRule"/>
</dbReference>
<dbReference type="SUPFAM" id="SSF51246">
    <property type="entry name" value="Rudiment single hybrid motif"/>
    <property type="match status" value="1"/>
</dbReference>
<dbReference type="EMBL" id="LQWZ01000023">
    <property type="protein sequence ID" value="OAH55983.1"/>
    <property type="molecule type" value="Genomic_DNA"/>
</dbReference>
<comment type="subunit">
    <text evidence="3 16">Acetyl-CoA carboxylase is a heterohexamer of biotin carboxyl carrier protein, biotin carboxylase and the two subunits of carboxyl transferase in a 2:2 complex.</text>
</comment>
<keyword evidence="8 15" id="KW-0547">Nucleotide-binding</keyword>
<name>A0A177KRL7_9BACI</name>
<dbReference type="FunFam" id="3.30.1490.20:FF:000018">
    <property type="entry name" value="Biotin carboxylase"/>
    <property type="match status" value="1"/>
</dbReference>
<dbReference type="InterPro" id="IPR051602">
    <property type="entry name" value="ACC_Biotin_Carboxylase"/>
</dbReference>
<dbReference type="GO" id="GO:0006633">
    <property type="term" value="P:fatty acid biosynthetic process"/>
    <property type="evidence" value="ECO:0007669"/>
    <property type="project" value="UniProtKB-KW"/>
</dbReference>
<comment type="caution">
    <text evidence="19">The sequence shown here is derived from an EMBL/GenBank/DDBJ whole genome shotgun (WGS) entry which is preliminary data.</text>
</comment>
<keyword evidence="6 16" id="KW-0436">Ligase</keyword>
<dbReference type="GO" id="GO:0046872">
    <property type="term" value="F:metal ion binding"/>
    <property type="evidence" value="ECO:0007669"/>
    <property type="project" value="UniProtKB-KW"/>
</dbReference>
<dbReference type="InterPro" id="IPR011764">
    <property type="entry name" value="Biotin_carboxylation_dom"/>
</dbReference>
<dbReference type="Pfam" id="PF02785">
    <property type="entry name" value="Biotin_carb_C"/>
    <property type="match status" value="1"/>
</dbReference>
<dbReference type="AlphaFoldDB" id="A0A177KRL7"/>
<dbReference type="InterPro" id="IPR005481">
    <property type="entry name" value="BC-like_N"/>
</dbReference>
<dbReference type="InterPro" id="IPR011761">
    <property type="entry name" value="ATP-grasp"/>
</dbReference>
<keyword evidence="9 16" id="KW-0276">Fatty acid metabolism</keyword>
<evidence type="ECO:0000256" key="16">
    <source>
        <dbReference type="RuleBase" id="RU365063"/>
    </source>
</evidence>
<dbReference type="Proteomes" id="UP000077271">
    <property type="component" value="Unassembled WGS sequence"/>
</dbReference>
<evidence type="ECO:0000256" key="8">
    <source>
        <dbReference type="ARBA" id="ARBA00022741"/>
    </source>
</evidence>
<dbReference type="SUPFAM" id="SSF56059">
    <property type="entry name" value="Glutathione synthetase ATP-binding domain-like"/>
    <property type="match status" value="1"/>
</dbReference>
<dbReference type="FunFam" id="3.40.50.20:FF:000010">
    <property type="entry name" value="Propionyl-CoA carboxylase subunit alpha"/>
    <property type="match status" value="1"/>
</dbReference>
<evidence type="ECO:0000256" key="15">
    <source>
        <dbReference type="PROSITE-ProRule" id="PRU00409"/>
    </source>
</evidence>
<dbReference type="PROSITE" id="PS50979">
    <property type="entry name" value="BC"/>
    <property type="match status" value="1"/>
</dbReference>
<proteinExistence type="predicted"/>
<keyword evidence="7" id="KW-0479">Metal-binding</keyword>
<evidence type="ECO:0000313" key="19">
    <source>
        <dbReference type="EMBL" id="OAH55983.1"/>
    </source>
</evidence>
<evidence type="ECO:0000256" key="12">
    <source>
        <dbReference type="ARBA" id="ARBA00023160"/>
    </source>
</evidence>
<comment type="catalytic activity">
    <reaction evidence="14 16">
        <text>N(6)-biotinyl-L-lysyl-[protein] + hydrogencarbonate + ATP = N(6)-carboxybiotinyl-L-lysyl-[protein] + ADP + phosphate + H(+)</text>
        <dbReference type="Rhea" id="RHEA:13501"/>
        <dbReference type="Rhea" id="RHEA-COMP:10505"/>
        <dbReference type="Rhea" id="RHEA-COMP:10506"/>
        <dbReference type="ChEBI" id="CHEBI:15378"/>
        <dbReference type="ChEBI" id="CHEBI:17544"/>
        <dbReference type="ChEBI" id="CHEBI:30616"/>
        <dbReference type="ChEBI" id="CHEBI:43474"/>
        <dbReference type="ChEBI" id="CHEBI:83144"/>
        <dbReference type="ChEBI" id="CHEBI:83145"/>
        <dbReference type="ChEBI" id="CHEBI:456216"/>
        <dbReference type="EC" id="6.3.4.14"/>
    </reaction>
</comment>
<dbReference type="InterPro" id="IPR011054">
    <property type="entry name" value="Rudment_hybrid_motif"/>
</dbReference>
<dbReference type="PROSITE" id="PS00866">
    <property type="entry name" value="CPSASE_1"/>
    <property type="match status" value="1"/>
</dbReference>
<comment type="pathway">
    <text evidence="2 16">Lipid metabolism; malonyl-CoA biosynthesis; malonyl-CoA from acetyl-CoA: step 1/1.</text>
</comment>
<dbReference type="RefSeq" id="WP_018393887.1">
    <property type="nucleotide sequence ID" value="NZ_LQWZ01000023.1"/>
</dbReference>
<evidence type="ECO:0000256" key="9">
    <source>
        <dbReference type="ARBA" id="ARBA00022832"/>
    </source>
</evidence>